<sequence length="325" mass="36848">MEQLQAFIDQRVPVKKINIPDELTDYSSQLVIANIIKPQLENNPFYFKSLLSQYINCIEALNQETSDDIYELYVDGKILNAKELPPDVPDIIKYHIGGLNNKSFTDNDVVVMKEMPRLISGSNTTGLRTWEAALLLSNILNDKEACAKHFSRSLKGKTVVELGCGTGLLGLSLAKHYHQNSPLRKIVLTDGSSTVFDNIHETMKRNNLLDSHVLQCQQLIWGEPLTIEDNVDVLIAADVTYDLTALEPLCRTIDDFFKLNSLSFAIIAATVRNEETISSWEKELDKWFTNRWEITIQETNPCAISANCYFDENTPEIRVYTIKVD</sequence>
<dbReference type="RefSeq" id="XP_067546133.1">
    <property type="nucleotide sequence ID" value="XM_067693743.1"/>
</dbReference>
<organism evidence="1 2">
    <name type="scientific">Candida metapsilosis</name>
    <dbReference type="NCBI Taxonomy" id="273372"/>
    <lineage>
        <taxon>Eukaryota</taxon>
        <taxon>Fungi</taxon>
        <taxon>Dikarya</taxon>
        <taxon>Ascomycota</taxon>
        <taxon>Saccharomycotina</taxon>
        <taxon>Pichiomycetes</taxon>
        <taxon>Debaryomycetaceae</taxon>
        <taxon>Candida/Lodderomyces clade</taxon>
        <taxon>Candida</taxon>
    </lineage>
</organism>
<reference evidence="1 2" key="1">
    <citation type="submission" date="2020-12" db="EMBL/GenBank/DDBJ databases">
        <title>Effect of drift, selection, and recombination on the evolution of hybrid genomes in Candida yeast pathogens.</title>
        <authorList>
            <person name="Mixao V."/>
            <person name="Ksiezopolska E."/>
            <person name="Saus E."/>
            <person name="Boekhout T."/>
            <person name="Gacser A."/>
            <person name="Gabaldon T."/>
        </authorList>
    </citation>
    <scope>NUCLEOTIDE SEQUENCE [LARGE SCALE GENOMIC DNA]</scope>
    <source>
        <strain evidence="1 2">BP57</strain>
    </source>
</reference>
<dbReference type="EMBL" id="JAEOAQ010000007">
    <property type="protein sequence ID" value="KAG5417017.1"/>
    <property type="molecule type" value="Genomic_DNA"/>
</dbReference>
<accession>A0A8H7ZE45</accession>
<dbReference type="Pfam" id="PF10294">
    <property type="entry name" value="Methyltransf_16"/>
    <property type="match status" value="1"/>
</dbReference>
<proteinExistence type="predicted"/>
<protein>
    <submittedName>
        <fullName evidence="1">Uncharacterized protein</fullName>
    </submittedName>
</protein>
<dbReference type="Gene3D" id="3.40.50.150">
    <property type="entry name" value="Vaccinia Virus protein VP39"/>
    <property type="match status" value="1"/>
</dbReference>
<dbReference type="PANTHER" id="PTHR14614">
    <property type="entry name" value="HEPATOCELLULAR CARCINOMA-ASSOCIATED ANTIGEN"/>
    <property type="match status" value="1"/>
</dbReference>
<dbReference type="GO" id="GO:0008757">
    <property type="term" value="F:S-adenosylmethionine-dependent methyltransferase activity"/>
    <property type="evidence" value="ECO:0007669"/>
    <property type="project" value="UniProtKB-ARBA"/>
</dbReference>
<dbReference type="OrthoDB" id="194386at2759"/>
<dbReference type="PANTHER" id="PTHR14614:SF130">
    <property type="entry name" value="PROTEIN-LYSINE N-METHYLTRANSFERASE EEF2KMT"/>
    <property type="match status" value="1"/>
</dbReference>
<dbReference type="AlphaFoldDB" id="A0A8H7ZE45"/>
<dbReference type="SUPFAM" id="SSF53335">
    <property type="entry name" value="S-adenosyl-L-methionine-dependent methyltransferases"/>
    <property type="match status" value="1"/>
</dbReference>
<dbReference type="GO" id="GO:0005737">
    <property type="term" value="C:cytoplasm"/>
    <property type="evidence" value="ECO:0007669"/>
    <property type="project" value="TreeGrafter"/>
</dbReference>
<comment type="caution">
    <text evidence="1">The sequence shown here is derived from an EMBL/GenBank/DDBJ whole genome shotgun (WGS) entry which is preliminary data.</text>
</comment>
<name>A0A8H7ZE45_9ASCO</name>
<keyword evidence="2" id="KW-1185">Reference proteome</keyword>
<dbReference type="InterPro" id="IPR019410">
    <property type="entry name" value="Methyltransf_16"/>
</dbReference>
<dbReference type="GeneID" id="93653279"/>
<dbReference type="Proteomes" id="UP000669133">
    <property type="component" value="Unassembled WGS sequence"/>
</dbReference>
<evidence type="ECO:0000313" key="1">
    <source>
        <dbReference type="EMBL" id="KAG5417017.1"/>
    </source>
</evidence>
<dbReference type="InterPro" id="IPR029063">
    <property type="entry name" value="SAM-dependent_MTases_sf"/>
</dbReference>
<evidence type="ECO:0000313" key="2">
    <source>
        <dbReference type="Proteomes" id="UP000669133"/>
    </source>
</evidence>
<gene>
    <name evidence="1" type="ORF">I9W82_004650</name>
</gene>